<dbReference type="STRING" id="1618436.UV59_C0007G0066"/>
<evidence type="ECO:0000256" key="1">
    <source>
        <dbReference type="ARBA" id="ARBA00004141"/>
    </source>
</evidence>
<dbReference type="Pfam" id="PF02535">
    <property type="entry name" value="Zip"/>
    <property type="match status" value="2"/>
</dbReference>
<feature type="transmembrane region" description="Helical" evidence="5">
    <location>
        <begin position="165"/>
        <end position="185"/>
    </location>
</feature>
<dbReference type="GO" id="GO:0030003">
    <property type="term" value="P:intracellular monoatomic cation homeostasis"/>
    <property type="evidence" value="ECO:0007669"/>
    <property type="project" value="TreeGrafter"/>
</dbReference>
<name>A0A0G1FF45_9BACT</name>
<evidence type="ECO:0000256" key="3">
    <source>
        <dbReference type="ARBA" id="ARBA00022989"/>
    </source>
</evidence>
<feature type="transmembrane region" description="Helical" evidence="5">
    <location>
        <begin position="70"/>
        <end position="90"/>
    </location>
</feature>
<reference evidence="6 7" key="1">
    <citation type="journal article" date="2015" name="Nature">
        <title>rRNA introns, odd ribosomes, and small enigmatic genomes across a large radiation of phyla.</title>
        <authorList>
            <person name="Brown C.T."/>
            <person name="Hug L.A."/>
            <person name="Thomas B.C."/>
            <person name="Sharon I."/>
            <person name="Castelle C.J."/>
            <person name="Singh A."/>
            <person name="Wilkins M.J."/>
            <person name="Williams K.H."/>
            <person name="Banfield J.F."/>
        </authorList>
    </citation>
    <scope>NUCLEOTIDE SEQUENCE [LARGE SCALE GENOMIC DNA]</scope>
</reference>
<sequence>MLIQIILITTLGSVVSLFGGFLLLLRKNWNMAFSLLLTSFAAGVLLATAFLDLFPESMEHLKEVGGGDVFVPALVGIVCFFLLERTLLWFHHHHGSHGIKPTVWMITLGDGVHNFIDGVAIAATFILNPSIGVMTALAVAAHEIPQEIADFSVLLSRGLSKQKAIIFNVASALTALVGAIGMYLFSEILEMHLGFITAFAAGMFVYIALSDLIPELHHSENKKETIPQIAAFLVGIMLVFLLKTIIGEAAHGV</sequence>
<evidence type="ECO:0000256" key="4">
    <source>
        <dbReference type="ARBA" id="ARBA00023136"/>
    </source>
</evidence>
<evidence type="ECO:0000256" key="5">
    <source>
        <dbReference type="SAM" id="Phobius"/>
    </source>
</evidence>
<comment type="caution">
    <text evidence="6">The sequence shown here is derived from an EMBL/GenBank/DDBJ whole genome shotgun (WGS) entry which is preliminary data.</text>
</comment>
<dbReference type="PANTHER" id="PTHR12191">
    <property type="entry name" value="SOLUTE CARRIER FAMILY 39"/>
    <property type="match status" value="1"/>
</dbReference>
<dbReference type="PANTHER" id="PTHR12191:SF37">
    <property type="entry name" value="ZINC TRANSPORTER FOI"/>
    <property type="match status" value="1"/>
</dbReference>
<feature type="transmembrane region" description="Helical" evidence="5">
    <location>
        <begin position="6"/>
        <end position="25"/>
    </location>
</feature>
<keyword evidence="2 5" id="KW-0812">Transmembrane</keyword>
<dbReference type="InterPro" id="IPR050799">
    <property type="entry name" value="ZIP_Transporter"/>
</dbReference>
<dbReference type="GO" id="GO:0071578">
    <property type="term" value="P:zinc ion import across plasma membrane"/>
    <property type="evidence" value="ECO:0007669"/>
    <property type="project" value="TreeGrafter"/>
</dbReference>
<dbReference type="Proteomes" id="UP000034543">
    <property type="component" value="Unassembled WGS sequence"/>
</dbReference>
<dbReference type="InterPro" id="IPR003689">
    <property type="entry name" value="ZIP"/>
</dbReference>
<proteinExistence type="predicted"/>
<keyword evidence="3 5" id="KW-1133">Transmembrane helix</keyword>
<organism evidence="6 7">
    <name type="scientific">Candidatus Gottesmanbacteria bacterium GW2011_GWA1_43_11</name>
    <dbReference type="NCBI Taxonomy" id="1618436"/>
    <lineage>
        <taxon>Bacteria</taxon>
        <taxon>Candidatus Gottesmaniibacteriota</taxon>
    </lineage>
</organism>
<evidence type="ECO:0000313" key="6">
    <source>
        <dbReference type="EMBL" id="KKS85483.1"/>
    </source>
</evidence>
<evidence type="ECO:0000313" key="7">
    <source>
        <dbReference type="Proteomes" id="UP000034543"/>
    </source>
</evidence>
<protein>
    <submittedName>
        <fullName evidence="6">Zinc/iron permease</fullName>
    </submittedName>
</protein>
<comment type="subcellular location">
    <subcellularLocation>
        <location evidence="1">Membrane</location>
        <topology evidence="1">Multi-pass membrane protein</topology>
    </subcellularLocation>
</comment>
<feature type="transmembrane region" description="Helical" evidence="5">
    <location>
        <begin position="32"/>
        <end position="50"/>
    </location>
</feature>
<gene>
    <name evidence="6" type="ORF">UV59_C0007G0066</name>
</gene>
<dbReference type="GO" id="GO:0140410">
    <property type="term" value="F:monoatomic cation:bicarbonate symporter activity"/>
    <property type="evidence" value="ECO:0007669"/>
    <property type="project" value="TreeGrafter"/>
</dbReference>
<dbReference type="AlphaFoldDB" id="A0A0G1FF45"/>
<dbReference type="EMBL" id="LCFB01000007">
    <property type="protein sequence ID" value="KKS85483.1"/>
    <property type="molecule type" value="Genomic_DNA"/>
</dbReference>
<dbReference type="GO" id="GO:0005385">
    <property type="term" value="F:zinc ion transmembrane transporter activity"/>
    <property type="evidence" value="ECO:0007669"/>
    <property type="project" value="TreeGrafter"/>
</dbReference>
<accession>A0A0G1FF45</accession>
<keyword evidence="4 5" id="KW-0472">Membrane</keyword>
<feature type="transmembrane region" description="Helical" evidence="5">
    <location>
        <begin position="191"/>
        <end position="209"/>
    </location>
</feature>
<feature type="transmembrane region" description="Helical" evidence="5">
    <location>
        <begin position="229"/>
        <end position="246"/>
    </location>
</feature>
<dbReference type="GO" id="GO:0005886">
    <property type="term" value="C:plasma membrane"/>
    <property type="evidence" value="ECO:0007669"/>
    <property type="project" value="TreeGrafter"/>
</dbReference>
<evidence type="ECO:0000256" key="2">
    <source>
        <dbReference type="ARBA" id="ARBA00022692"/>
    </source>
</evidence>